<dbReference type="SMART" id="SM00645">
    <property type="entry name" value="Pept_C1"/>
    <property type="match status" value="1"/>
</dbReference>
<sequence>MLGVLLLVSIARWAAADFDPDLHEKYLSLPRSSFIKYFNEQNYTWKMTEYDNIRERYKPNAHFNYTDSVKGIPIYTPEFKGLELPAAFDAREHWPQCESIKDVYDQGDCKSSLAFGLSTVLSDRTCIQKNIHVRISQQDFACYHKGICDGEGESFYALSYWRQYGLVTQECKPYNIHELKQNLCMPYCVNNDTDYFKDKHFGDDLYNYIFRNYAMKGDLVKNGPVITGFAVYEDFYNYHRGIYEHKYGLLDGHITVRVIGYGEENGVRYWLIANSWGKTWGEQGLFRLKMNQSKGEFDVFIVSPFAKN</sequence>
<dbReference type="EMBL" id="ODYU01007464">
    <property type="protein sequence ID" value="SOQ50262.1"/>
    <property type="molecule type" value="Genomic_DNA"/>
</dbReference>
<gene>
    <name evidence="4" type="ORF">SFRICE_033732</name>
</gene>
<organism evidence="4">
    <name type="scientific">Spodoptera frugiperda</name>
    <name type="common">Fall armyworm</name>
    <dbReference type="NCBI Taxonomy" id="7108"/>
    <lineage>
        <taxon>Eukaryota</taxon>
        <taxon>Metazoa</taxon>
        <taxon>Ecdysozoa</taxon>
        <taxon>Arthropoda</taxon>
        <taxon>Hexapoda</taxon>
        <taxon>Insecta</taxon>
        <taxon>Pterygota</taxon>
        <taxon>Neoptera</taxon>
        <taxon>Endopterygota</taxon>
        <taxon>Lepidoptera</taxon>
        <taxon>Glossata</taxon>
        <taxon>Ditrysia</taxon>
        <taxon>Noctuoidea</taxon>
        <taxon>Noctuidae</taxon>
        <taxon>Amphipyrinae</taxon>
        <taxon>Spodoptera</taxon>
    </lineage>
</organism>
<evidence type="ECO:0000256" key="2">
    <source>
        <dbReference type="SAM" id="SignalP"/>
    </source>
</evidence>
<feature type="signal peptide" evidence="2">
    <location>
        <begin position="1"/>
        <end position="16"/>
    </location>
</feature>
<evidence type="ECO:0000256" key="1">
    <source>
        <dbReference type="ARBA" id="ARBA00008455"/>
    </source>
</evidence>
<dbReference type="OrthoDB" id="3789175at2759"/>
<dbReference type="Pfam" id="PF00112">
    <property type="entry name" value="Peptidase_C1"/>
    <property type="match status" value="1"/>
</dbReference>
<evidence type="ECO:0000259" key="3">
    <source>
        <dbReference type="SMART" id="SM00645"/>
    </source>
</evidence>
<evidence type="ECO:0000313" key="4">
    <source>
        <dbReference type="EMBL" id="SOQ50262.1"/>
    </source>
</evidence>
<dbReference type="InterPro" id="IPR025661">
    <property type="entry name" value="Pept_asp_AS"/>
</dbReference>
<dbReference type="InterPro" id="IPR038765">
    <property type="entry name" value="Papain-like_cys_pep_sf"/>
</dbReference>
<dbReference type="PROSITE" id="PS00640">
    <property type="entry name" value="THIOL_PROTEASE_ASN"/>
    <property type="match status" value="1"/>
</dbReference>
<dbReference type="PANTHER" id="PTHR12411">
    <property type="entry name" value="CYSTEINE PROTEASE FAMILY C1-RELATED"/>
    <property type="match status" value="1"/>
</dbReference>
<dbReference type="Gene3D" id="3.90.70.10">
    <property type="entry name" value="Cysteine proteinases"/>
    <property type="match status" value="1"/>
</dbReference>
<dbReference type="AlphaFoldDB" id="A0A2H1WBQ2"/>
<accession>A0A2H1WBQ2</accession>
<dbReference type="GO" id="GO:0008234">
    <property type="term" value="F:cysteine-type peptidase activity"/>
    <property type="evidence" value="ECO:0007669"/>
    <property type="project" value="InterPro"/>
</dbReference>
<reference evidence="4" key="1">
    <citation type="submission" date="2016-07" db="EMBL/GenBank/DDBJ databases">
        <authorList>
            <person name="Bretaudeau A."/>
        </authorList>
    </citation>
    <scope>NUCLEOTIDE SEQUENCE</scope>
    <source>
        <strain evidence="4">Rice</strain>
        <tissue evidence="4">Whole body</tissue>
    </source>
</reference>
<name>A0A2H1WBQ2_SPOFR</name>
<dbReference type="SUPFAM" id="SSF54001">
    <property type="entry name" value="Cysteine proteinases"/>
    <property type="match status" value="1"/>
</dbReference>
<dbReference type="GO" id="GO:0006508">
    <property type="term" value="P:proteolysis"/>
    <property type="evidence" value="ECO:0007669"/>
    <property type="project" value="InterPro"/>
</dbReference>
<keyword evidence="2" id="KW-0732">Signal</keyword>
<protein>
    <submittedName>
        <fullName evidence="4">SFRICE_033732</fullName>
    </submittedName>
</protein>
<proteinExistence type="inferred from homology"/>
<feature type="domain" description="Peptidase C1A papain C-terminal" evidence="3">
    <location>
        <begin position="84"/>
        <end position="307"/>
    </location>
</feature>
<dbReference type="InterPro" id="IPR000668">
    <property type="entry name" value="Peptidase_C1A_C"/>
</dbReference>
<dbReference type="InterPro" id="IPR013128">
    <property type="entry name" value="Peptidase_C1A"/>
</dbReference>
<feature type="chain" id="PRO_5018730431" evidence="2">
    <location>
        <begin position="17"/>
        <end position="308"/>
    </location>
</feature>
<comment type="similarity">
    <text evidence="1">Belongs to the peptidase C1 family.</text>
</comment>